<dbReference type="Proteomes" id="UP000188532">
    <property type="component" value="Unassembled WGS sequence"/>
</dbReference>
<keyword evidence="4" id="KW-1185">Reference proteome</keyword>
<dbReference type="InterPro" id="IPR021866">
    <property type="entry name" value="SpoIIAA-like"/>
</dbReference>
<proteinExistence type="predicted"/>
<evidence type="ECO:0000313" key="2">
    <source>
        <dbReference type="EMBL" id="OOK83382.1"/>
    </source>
</evidence>
<dbReference type="InterPro" id="IPR036513">
    <property type="entry name" value="STAS_dom_sf"/>
</dbReference>
<sequence length="127" mass="14815">MVIERLEGFPDNVAAFAFHGHVTKSDYDAILIPDFEDRLARHKKVRIYCEIPPDFQKFDPGAVWEDSKFGFGHFFDWERAALVTDVEWMAHVAKFSQFFGFLWPGEYRAFSNAGVDEARKWIAEPHE</sequence>
<reference evidence="1 4" key="2">
    <citation type="submission" date="2020-07" db="EMBL/GenBank/DDBJ databases">
        <title>Mycobacterium kansasii (former subtype) with zoonotic potential isolated from diseased indoor pet cat, Japan.</title>
        <authorList>
            <person name="Fukano H."/>
            <person name="Terazono T."/>
            <person name="Hoshino Y."/>
        </authorList>
    </citation>
    <scope>NUCLEOTIDE SEQUENCE [LARGE SCALE GENOMIC DNA]</scope>
    <source>
        <strain evidence="1 4">Kuro-I</strain>
    </source>
</reference>
<evidence type="ECO:0000313" key="3">
    <source>
        <dbReference type="Proteomes" id="UP000188532"/>
    </source>
</evidence>
<dbReference type="EMBL" id="AP023343">
    <property type="protein sequence ID" value="BCI90106.1"/>
    <property type="molecule type" value="Genomic_DNA"/>
</dbReference>
<dbReference type="AlphaFoldDB" id="A0A1V3XWB8"/>
<evidence type="ECO:0000313" key="4">
    <source>
        <dbReference type="Proteomes" id="UP000516380"/>
    </source>
</evidence>
<reference evidence="2 3" key="1">
    <citation type="submission" date="2017-02" db="EMBL/GenBank/DDBJ databases">
        <title>Complete genome sequences of Mycobacterium kansasii strains isolated from rhesus macaques.</title>
        <authorList>
            <person name="Panda A."/>
            <person name="Nagaraj S."/>
            <person name="Zhao X."/>
            <person name="Tettelin H."/>
            <person name="Detolla L.J."/>
        </authorList>
    </citation>
    <scope>NUCLEOTIDE SEQUENCE [LARGE SCALE GENOMIC DNA]</scope>
    <source>
        <strain evidence="2 3">11-3469</strain>
    </source>
</reference>
<dbReference type="Gene3D" id="3.40.50.10600">
    <property type="entry name" value="SpoIIaa-like domains"/>
    <property type="match status" value="1"/>
</dbReference>
<dbReference type="RefSeq" id="WP_023372064.1">
    <property type="nucleotide sequence ID" value="NZ_CP019884.1"/>
</dbReference>
<accession>A0A1V3XWB8</accession>
<evidence type="ECO:0008006" key="5">
    <source>
        <dbReference type="Google" id="ProtNLM"/>
    </source>
</evidence>
<organism evidence="2 3">
    <name type="scientific">Mycobacterium kansasii</name>
    <dbReference type="NCBI Taxonomy" id="1768"/>
    <lineage>
        <taxon>Bacteria</taxon>
        <taxon>Bacillati</taxon>
        <taxon>Actinomycetota</taxon>
        <taxon>Actinomycetes</taxon>
        <taxon>Mycobacteriales</taxon>
        <taxon>Mycobacteriaceae</taxon>
        <taxon>Mycobacterium</taxon>
    </lineage>
</organism>
<protein>
    <recommendedName>
        <fullName evidence="5">STAS/SEC14 domain-containing protein</fullName>
    </recommendedName>
</protein>
<gene>
    <name evidence="2" type="ORF">BZL29_0896</name>
    <name evidence="1" type="ORF">NIIDMKKI_53120</name>
</gene>
<dbReference type="STRING" id="1768.B1T50_23010"/>
<dbReference type="Proteomes" id="UP000516380">
    <property type="component" value="Chromosome"/>
</dbReference>
<name>A0A1V3XWB8_MYCKA</name>
<dbReference type="Pfam" id="PF11964">
    <property type="entry name" value="SpoIIAA-like"/>
    <property type="match status" value="1"/>
</dbReference>
<dbReference type="SUPFAM" id="SSF52091">
    <property type="entry name" value="SpoIIaa-like"/>
    <property type="match status" value="1"/>
</dbReference>
<evidence type="ECO:0000313" key="1">
    <source>
        <dbReference type="EMBL" id="BCI90106.1"/>
    </source>
</evidence>
<dbReference type="EMBL" id="MVBN01000001">
    <property type="protein sequence ID" value="OOK83382.1"/>
    <property type="molecule type" value="Genomic_DNA"/>
</dbReference>
<dbReference type="InterPro" id="IPR038396">
    <property type="entry name" value="SpoIIAA-like_sf"/>
</dbReference>